<evidence type="ECO:0000256" key="2">
    <source>
        <dbReference type="ARBA" id="ARBA00009995"/>
    </source>
</evidence>
<protein>
    <recommendedName>
        <fullName evidence="8">Glycosyltransferase</fullName>
        <ecNumber evidence="8">2.4.1.-</ecNumber>
    </recommendedName>
</protein>
<dbReference type="Gramene" id="OE9A099411T1">
    <property type="protein sequence ID" value="OE9A099411C1"/>
    <property type="gene ID" value="OE9A099411"/>
</dbReference>
<organism evidence="9 10">
    <name type="scientific">Olea europaea subsp. europaea</name>
    <dbReference type="NCBI Taxonomy" id="158383"/>
    <lineage>
        <taxon>Eukaryota</taxon>
        <taxon>Viridiplantae</taxon>
        <taxon>Streptophyta</taxon>
        <taxon>Embryophyta</taxon>
        <taxon>Tracheophyta</taxon>
        <taxon>Spermatophyta</taxon>
        <taxon>Magnoliopsida</taxon>
        <taxon>eudicotyledons</taxon>
        <taxon>Gunneridae</taxon>
        <taxon>Pentapetalae</taxon>
        <taxon>asterids</taxon>
        <taxon>lamiids</taxon>
        <taxon>Lamiales</taxon>
        <taxon>Oleaceae</taxon>
        <taxon>Oleeae</taxon>
        <taxon>Olea</taxon>
    </lineage>
</organism>
<dbReference type="SUPFAM" id="SSF53756">
    <property type="entry name" value="UDP-Glycosyltransferase/glycogen phosphorylase"/>
    <property type="match status" value="1"/>
</dbReference>
<evidence type="ECO:0000256" key="7">
    <source>
        <dbReference type="RuleBase" id="RU003718"/>
    </source>
</evidence>
<evidence type="ECO:0000256" key="4">
    <source>
        <dbReference type="ARBA" id="ARBA00022729"/>
    </source>
</evidence>
<evidence type="ECO:0000313" key="10">
    <source>
        <dbReference type="Proteomes" id="UP000594638"/>
    </source>
</evidence>
<gene>
    <name evidence="9" type="ORF">OLEA9_A099411</name>
</gene>
<reference evidence="9 10" key="1">
    <citation type="submission" date="2019-12" db="EMBL/GenBank/DDBJ databases">
        <authorList>
            <person name="Alioto T."/>
            <person name="Alioto T."/>
            <person name="Gomez Garrido J."/>
        </authorList>
    </citation>
    <scope>NUCLEOTIDE SEQUENCE [LARGE SCALE GENOMIC DNA]</scope>
</reference>
<comment type="caution">
    <text evidence="9">The sequence shown here is derived from an EMBL/GenBank/DDBJ whole genome shotgun (WGS) entry which is preliminary data.</text>
</comment>
<dbReference type="Proteomes" id="UP000594638">
    <property type="component" value="Unassembled WGS sequence"/>
</dbReference>
<comment type="similarity">
    <text evidence="2 7">Belongs to the UDP-glycosyltransferase family.</text>
</comment>
<keyword evidence="10" id="KW-1185">Reference proteome</keyword>
<dbReference type="InterPro" id="IPR035595">
    <property type="entry name" value="UDP_glycos_trans_CS"/>
</dbReference>
<comment type="function">
    <text evidence="6">Catalyzes the glucosylation at the O-5 position of anthocyanidin 3-glucosides to form anthocyanidin 3,5-di-O-glucosides using UDP-glucose as sugar donor. Anthocyanidin 3,5-di-O-glucosides are molecules that are responsible for pigmentation. Also acts on anthocyanidin 3-O-(6-O-malonylglucoside). Much less active with hydroxycinnamoylglucose derivatives. No activity in the absence of the 3-O-glucoside group.</text>
</comment>
<dbReference type="PANTHER" id="PTHR11926">
    <property type="entry name" value="GLUCOSYL/GLUCURONOSYL TRANSFERASES"/>
    <property type="match status" value="1"/>
</dbReference>
<keyword evidence="3 7" id="KW-0808">Transferase</keyword>
<dbReference type="InterPro" id="IPR002213">
    <property type="entry name" value="UDP_glucos_trans"/>
</dbReference>
<dbReference type="FunFam" id="3.40.50.2000:FF:000019">
    <property type="entry name" value="Glycosyltransferase"/>
    <property type="match status" value="1"/>
</dbReference>
<dbReference type="GO" id="GO:0102816">
    <property type="term" value="F:UDP-D-glucose:delphinidin 3-O-glucosyl-5-O-caffeoylglucoside -O-beta-D-glucosyltransferase activity"/>
    <property type="evidence" value="ECO:0007669"/>
    <property type="project" value="UniProtKB-EC"/>
</dbReference>
<evidence type="ECO:0000256" key="8">
    <source>
        <dbReference type="RuleBase" id="RU362057"/>
    </source>
</evidence>
<keyword evidence="7" id="KW-0328">Glycosyltransferase</keyword>
<evidence type="ECO:0000256" key="5">
    <source>
        <dbReference type="ARBA" id="ARBA00050360"/>
    </source>
</evidence>
<dbReference type="Gene3D" id="3.40.50.2000">
    <property type="entry name" value="Glycogen Phosphorylase B"/>
    <property type="match status" value="2"/>
</dbReference>
<dbReference type="Pfam" id="PF00201">
    <property type="entry name" value="UDPGT"/>
    <property type="match status" value="1"/>
</dbReference>
<dbReference type="GO" id="GO:0080043">
    <property type="term" value="F:quercetin 3-O-glucosyltransferase activity"/>
    <property type="evidence" value="ECO:0007669"/>
    <property type="project" value="TreeGrafter"/>
</dbReference>
<comment type="catalytic activity">
    <reaction evidence="5">
        <text>an anthocyanidin 3-O-beta-D-glucoside + UDP-alpha-D-glucose = an anthocyanidin 3,5-di-O-beta-D-glucoside + UDP + 2 H(+)</text>
        <dbReference type="Rhea" id="RHEA:35423"/>
        <dbReference type="ChEBI" id="CHEBI:15378"/>
        <dbReference type="ChEBI" id="CHEBI:16307"/>
        <dbReference type="ChEBI" id="CHEBI:57503"/>
        <dbReference type="ChEBI" id="CHEBI:58223"/>
        <dbReference type="ChEBI" id="CHEBI:58885"/>
        <dbReference type="EC" id="2.4.1.298"/>
    </reaction>
</comment>
<dbReference type="EMBL" id="CACTIH010007638">
    <property type="protein sequence ID" value="CAA3016668.1"/>
    <property type="molecule type" value="Genomic_DNA"/>
</dbReference>
<dbReference type="PANTHER" id="PTHR11926:SF1539">
    <property type="entry name" value="GLYCOSYLTRANSFERASE"/>
    <property type="match status" value="1"/>
</dbReference>
<dbReference type="AlphaFoldDB" id="A0A8S0UB01"/>
<keyword evidence="4" id="KW-0732">Signal</keyword>
<evidence type="ECO:0000256" key="3">
    <source>
        <dbReference type="ARBA" id="ARBA00022679"/>
    </source>
</evidence>
<name>A0A8S0UB01_OLEEU</name>
<comment type="pathway">
    <text evidence="1">Pigment biosynthesis; anthocyanin biosynthesis.</text>
</comment>
<evidence type="ECO:0000256" key="6">
    <source>
        <dbReference type="ARBA" id="ARBA00056922"/>
    </source>
</evidence>
<proteinExistence type="inferred from homology"/>
<sequence length="470" mass="52052">MANNHILLVSFSGQGHINPSLQFAKRLLQMGAKVTFCTSLSSIRRMSKTASIIPGLTLAPFSDGYDNGWTTADNVEEFFISFRTCGTEAVTNLIMAKEKEGHPFTHVVYSTLITWAGEVANRFRIPSTLLWNQPASVFYVYYLYFNKIVDFKGENSEVVELPGLPLVLSSCDLPSFMQSSSPVVYNFSLPLLIEHLEILDRAVDKQKVLVNTFDALEFETLRAITKYDLMGIGPLIPSAFLDGKDPLDTSFGGDLIEKTVDYMNWLNLKDELSVIYVSFGSYSNLSEQQMEEVANGLIKSHKPFLWVIRDGKSGAKQEENNRVSWMKEVEKQGMIVPWCCQLEVLSHPSVGCFLTHSGWNSCIESLASGVPIVAFPQWADQPMNSKLVQDYWKTGVRVAAATDGGIVTADEIARCLGIVMGGGERGEDMRKQAKKWKNLAKEAVIEGGSSNVSLRVFMDQIAGANQSSSS</sequence>
<dbReference type="EC" id="2.4.1.-" evidence="8"/>
<dbReference type="PROSITE" id="PS00375">
    <property type="entry name" value="UDPGT"/>
    <property type="match status" value="1"/>
</dbReference>
<dbReference type="OrthoDB" id="880138at2759"/>
<dbReference type="GO" id="GO:0080044">
    <property type="term" value="F:quercetin 7-O-glucosyltransferase activity"/>
    <property type="evidence" value="ECO:0007669"/>
    <property type="project" value="TreeGrafter"/>
</dbReference>
<evidence type="ECO:0000256" key="1">
    <source>
        <dbReference type="ARBA" id="ARBA00004935"/>
    </source>
</evidence>
<evidence type="ECO:0000313" key="9">
    <source>
        <dbReference type="EMBL" id="CAA3016668.1"/>
    </source>
</evidence>
<dbReference type="CDD" id="cd03784">
    <property type="entry name" value="GT1_Gtf-like"/>
    <property type="match status" value="1"/>
</dbReference>
<accession>A0A8S0UB01</accession>